<dbReference type="NCBIfam" id="TIGR00308">
    <property type="entry name" value="TRM1"/>
    <property type="match status" value="1"/>
</dbReference>
<reference evidence="14 15" key="2">
    <citation type="submission" date="2013-12" db="EMBL/GenBank/DDBJ databases">
        <authorList>
            <person name="Yu Y."/>
            <person name="Lee S."/>
            <person name="de Baynast K."/>
            <person name="Wissotski M."/>
            <person name="Liu L."/>
            <person name="Talag J."/>
            <person name="Goicoechea J."/>
            <person name="Angelova A."/>
            <person name="Jetty R."/>
            <person name="Kudrna D."/>
            <person name="Golser W."/>
            <person name="Rivera L."/>
            <person name="Zhang J."/>
            <person name="Wing R."/>
        </authorList>
    </citation>
    <scope>NUCLEOTIDE SEQUENCE</scope>
</reference>
<organism evidence="14 15">
    <name type="scientific">Leersia perrieri</name>
    <dbReference type="NCBI Taxonomy" id="77586"/>
    <lineage>
        <taxon>Eukaryota</taxon>
        <taxon>Viridiplantae</taxon>
        <taxon>Streptophyta</taxon>
        <taxon>Embryophyta</taxon>
        <taxon>Tracheophyta</taxon>
        <taxon>Spermatophyta</taxon>
        <taxon>Magnoliopsida</taxon>
        <taxon>Liliopsida</taxon>
        <taxon>Poales</taxon>
        <taxon>Poaceae</taxon>
        <taxon>BOP clade</taxon>
        <taxon>Oryzoideae</taxon>
        <taxon>Oryzeae</taxon>
        <taxon>Oryzinae</taxon>
        <taxon>Leersia</taxon>
    </lineage>
</organism>
<dbReference type="PROSITE" id="PS51626">
    <property type="entry name" value="SAM_MT_TRM1"/>
    <property type="match status" value="1"/>
</dbReference>
<dbReference type="STRING" id="77586.A0A0D9VZW8"/>
<name>A0A0D9VZW8_9ORYZ</name>
<dbReference type="InterPro" id="IPR042296">
    <property type="entry name" value="tRNA_met_Trm1_C"/>
</dbReference>
<dbReference type="InterPro" id="IPR029063">
    <property type="entry name" value="SAM-dependent_MTases_sf"/>
</dbReference>
<keyword evidence="1 12" id="KW-0820">tRNA-binding</keyword>
<evidence type="ECO:0000256" key="7">
    <source>
        <dbReference type="ARBA" id="ARBA00022833"/>
    </source>
</evidence>
<evidence type="ECO:0000256" key="9">
    <source>
        <dbReference type="ARBA" id="ARBA00039099"/>
    </source>
</evidence>
<dbReference type="GO" id="GO:0005634">
    <property type="term" value="C:nucleus"/>
    <property type="evidence" value="ECO:0007669"/>
    <property type="project" value="TreeGrafter"/>
</dbReference>
<dbReference type="Gramene" id="LPERR03G30950.4">
    <property type="protein sequence ID" value="LPERR03G30950.4"/>
    <property type="gene ID" value="LPERR03G30950"/>
</dbReference>
<evidence type="ECO:0000256" key="13">
    <source>
        <dbReference type="SAM" id="MobiDB-lite"/>
    </source>
</evidence>
<dbReference type="eggNOG" id="KOG1253">
    <property type="taxonomic scope" value="Eukaryota"/>
</dbReference>
<dbReference type="GO" id="GO:0160104">
    <property type="term" value="F:tRNA (guanine(26)-N2)-dimethyltransferase activity"/>
    <property type="evidence" value="ECO:0007669"/>
    <property type="project" value="UniProtKB-UniRule"/>
</dbReference>
<reference evidence="14" key="3">
    <citation type="submission" date="2015-04" db="UniProtKB">
        <authorList>
            <consortium name="EnsemblPlants"/>
        </authorList>
    </citation>
    <scope>IDENTIFICATION</scope>
</reference>
<proteinExistence type="inferred from homology"/>
<accession>A0A0D9VZW8</accession>
<dbReference type="FunFam" id="3.40.50.150:FF:000114">
    <property type="entry name" value="tRNA (guanine(26)-N(2))-dimethyltransferase"/>
    <property type="match status" value="1"/>
</dbReference>
<comment type="similarity">
    <text evidence="12">Belongs to the class I-like SAM-binding methyltransferase superfamily. Trm1 family.</text>
</comment>
<feature type="compositionally biased region" description="Basic and acidic residues" evidence="13">
    <location>
        <begin position="652"/>
        <end position="661"/>
    </location>
</feature>
<protein>
    <recommendedName>
        <fullName evidence="9 12">tRNA (guanine(26)-N(2))-dimethyltransferase</fullName>
        <ecNumber evidence="9 12">2.1.1.216</ecNumber>
    </recommendedName>
</protein>
<keyword evidence="8 12" id="KW-0694">RNA-binding</keyword>
<dbReference type="Pfam" id="PF02005">
    <property type="entry name" value="TRM"/>
    <property type="match status" value="1"/>
</dbReference>
<evidence type="ECO:0000256" key="1">
    <source>
        <dbReference type="ARBA" id="ARBA00022555"/>
    </source>
</evidence>
<comment type="function">
    <text evidence="11">Dimethylates a single guanine residue at position 26 of most tRNAs using S-adenosyl-L-methionine as donor of the methyl groups.</text>
</comment>
<dbReference type="EC" id="2.1.1.216" evidence="9 12"/>
<evidence type="ECO:0000256" key="10">
    <source>
        <dbReference type="ARBA" id="ARBA00051897"/>
    </source>
</evidence>
<dbReference type="Gene3D" id="3.40.50.150">
    <property type="entry name" value="Vaccinia Virus protein VP39"/>
    <property type="match status" value="1"/>
</dbReference>
<evidence type="ECO:0000256" key="5">
    <source>
        <dbReference type="ARBA" id="ARBA00022694"/>
    </source>
</evidence>
<keyword evidence="4 12" id="KW-0949">S-adenosyl-L-methionine</keyword>
<dbReference type="PANTHER" id="PTHR10631:SF3">
    <property type="entry name" value="TRNA (GUANINE(26)-N(2))-DIMETHYLTRANSFERASE"/>
    <property type="match status" value="1"/>
</dbReference>
<dbReference type="FunFam" id="3.30.56.70:FF:000001">
    <property type="entry name" value="tRNA (guanine(26)-N(2))-dimethyltransferase"/>
    <property type="match status" value="1"/>
</dbReference>
<evidence type="ECO:0000256" key="6">
    <source>
        <dbReference type="ARBA" id="ARBA00022723"/>
    </source>
</evidence>
<evidence type="ECO:0000256" key="4">
    <source>
        <dbReference type="ARBA" id="ARBA00022691"/>
    </source>
</evidence>
<dbReference type="PANTHER" id="PTHR10631">
    <property type="entry name" value="N 2 ,N 2 -DIMETHYLGUANOSINE TRNA METHYLTRANSFERASE"/>
    <property type="match status" value="1"/>
</dbReference>
<evidence type="ECO:0000256" key="2">
    <source>
        <dbReference type="ARBA" id="ARBA00022603"/>
    </source>
</evidence>
<keyword evidence="15" id="KW-1185">Reference proteome</keyword>
<dbReference type="InterPro" id="IPR002905">
    <property type="entry name" value="Trm1"/>
</dbReference>
<feature type="compositionally biased region" description="Polar residues" evidence="13">
    <location>
        <begin position="133"/>
        <end position="147"/>
    </location>
</feature>
<dbReference type="GO" id="GO:0000049">
    <property type="term" value="F:tRNA binding"/>
    <property type="evidence" value="ECO:0007669"/>
    <property type="project" value="UniProtKB-UniRule"/>
</dbReference>
<dbReference type="Gene3D" id="3.30.56.70">
    <property type="entry name" value="N2,N2-dimethylguanosine tRNA methyltransferase, C-terminal domain"/>
    <property type="match status" value="1"/>
</dbReference>
<feature type="region of interest" description="Disordered" evidence="13">
    <location>
        <begin position="120"/>
        <end position="156"/>
    </location>
</feature>
<dbReference type="CDD" id="cd02440">
    <property type="entry name" value="AdoMet_MTases"/>
    <property type="match status" value="1"/>
</dbReference>
<evidence type="ECO:0000256" key="3">
    <source>
        <dbReference type="ARBA" id="ARBA00022679"/>
    </source>
</evidence>
<sequence>MPSFPRPRIPSLPRDLARRLRRAAPILFTRAAAPASFSRCIGDLSGGHLSREVGFVGLGEMEDVENMLKDYEIVREGEAEIMIHKTIATNEVFYNPVQVHNRDMSVAVLRTFITKRKEEHKAIMDKRDKAHSKANQGKSSSPKGENGSTEKHDEMDVAEKEIIKVADEVKDLSTEATKTPLWKVAREVKAPVVLEALAASGLRSIRYAREIDGLGKVVALDIDKACIEACKRNMKFNGASVMSKVEPHLTDARVYMLTHPKEFDVVDIDPYGAPSIFLDSAVQAVADGGLLMCTATDMAVLCSPNNAEVCHSKYGSYPTKGKYNHEMALRILLASIESHANRYKRYIVPVLSVSMDFYIRVFVRIYTSANEVKKTPLKLSYVYQCVGCDSFHLQSVGRAVTKNNSVKYAPAFGPVVHQECSACGKKLTMGGPIWSAPIHDQEWAVSTLTEVKSMKDRYPAYDKITSVLTTISEELHDVPLFFNLHNISANVKCTSPSAVLFRSAVINAGYRISSTHANPLGLKTDAPWHVIWDIMRCWVKNHPIKEQPHDSPGTAILSKSPNLEANFSRAAAAVSRAQANKIKRFLPNPERHWGPKIRAGRKITSKHASLLGPDVVNRVINGTARPQDEKVIEPNNPTPETVGNATNEEDEPSTKRQKNGDDGLATEP</sequence>
<evidence type="ECO:0000313" key="15">
    <source>
        <dbReference type="Proteomes" id="UP000032180"/>
    </source>
</evidence>
<evidence type="ECO:0000256" key="8">
    <source>
        <dbReference type="ARBA" id="ARBA00022884"/>
    </source>
</evidence>
<dbReference type="SUPFAM" id="SSF53335">
    <property type="entry name" value="S-adenosyl-L-methionine-dependent methyltransferases"/>
    <property type="match status" value="1"/>
</dbReference>
<dbReference type="Proteomes" id="UP000032180">
    <property type="component" value="Chromosome 3"/>
</dbReference>
<keyword evidence="6" id="KW-0479">Metal-binding</keyword>
<keyword evidence="7" id="KW-0862">Zinc</keyword>
<dbReference type="GO" id="GO:0046872">
    <property type="term" value="F:metal ion binding"/>
    <property type="evidence" value="ECO:0007669"/>
    <property type="project" value="UniProtKB-KW"/>
</dbReference>
<evidence type="ECO:0000256" key="12">
    <source>
        <dbReference type="PROSITE-ProRule" id="PRU00958"/>
    </source>
</evidence>
<comment type="catalytic activity">
    <reaction evidence="10 12">
        <text>guanosine(26) in tRNA + 2 S-adenosyl-L-methionine = N(2)-dimethylguanosine(26) in tRNA + 2 S-adenosyl-L-homocysteine + 2 H(+)</text>
        <dbReference type="Rhea" id="RHEA:43140"/>
        <dbReference type="Rhea" id="RHEA-COMP:10359"/>
        <dbReference type="Rhea" id="RHEA-COMP:10360"/>
        <dbReference type="ChEBI" id="CHEBI:15378"/>
        <dbReference type="ChEBI" id="CHEBI:57856"/>
        <dbReference type="ChEBI" id="CHEBI:59789"/>
        <dbReference type="ChEBI" id="CHEBI:74269"/>
        <dbReference type="ChEBI" id="CHEBI:74513"/>
        <dbReference type="EC" id="2.1.1.216"/>
    </reaction>
</comment>
<keyword evidence="5 12" id="KW-0819">tRNA processing</keyword>
<reference evidence="14 15" key="1">
    <citation type="submission" date="2012-08" db="EMBL/GenBank/DDBJ databases">
        <title>Oryza genome evolution.</title>
        <authorList>
            <person name="Wing R.A."/>
        </authorList>
    </citation>
    <scope>NUCLEOTIDE SEQUENCE</scope>
</reference>
<keyword evidence="2 12" id="KW-0489">Methyltransferase</keyword>
<feature type="region of interest" description="Disordered" evidence="13">
    <location>
        <begin position="623"/>
        <end position="668"/>
    </location>
</feature>
<evidence type="ECO:0000256" key="11">
    <source>
        <dbReference type="ARBA" id="ARBA00053297"/>
    </source>
</evidence>
<keyword evidence="3 12" id="KW-0808">Transferase</keyword>
<dbReference type="GO" id="GO:0002940">
    <property type="term" value="P:tRNA N2-guanine methylation"/>
    <property type="evidence" value="ECO:0007669"/>
    <property type="project" value="TreeGrafter"/>
</dbReference>
<dbReference type="EnsemblPlants" id="LPERR03G30950.2">
    <property type="protein sequence ID" value="LPERR03G30950.2"/>
    <property type="gene ID" value="LPERR03G30950"/>
</dbReference>
<dbReference type="EnsemblPlants" id="LPERR03G30950.4">
    <property type="protein sequence ID" value="LPERR03G30950.4"/>
    <property type="gene ID" value="LPERR03G30950"/>
</dbReference>
<evidence type="ECO:0000313" key="14">
    <source>
        <dbReference type="EnsemblPlants" id="LPERR03G30950.4"/>
    </source>
</evidence>
<dbReference type="AlphaFoldDB" id="A0A0D9VZW8"/>
<dbReference type="Gramene" id="LPERR03G30950.2">
    <property type="protein sequence ID" value="LPERR03G30950.2"/>
    <property type="gene ID" value="LPERR03G30950"/>
</dbReference>